<evidence type="ECO:0000313" key="2">
    <source>
        <dbReference type="EMBL" id="MFC5822577.1"/>
    </source>
</evidence>
<organism evidence="2 3">
    <name type="scientific">Nonomuraea insulae</name>
    <dbReference type="NCBI Taxonomy" id="1616787"/>
    <lineage>
        <taxon>Bacteria</taxon>
        <taxon>Bacillati</taxon>
        <taxon>Actinomycetota</taxon>
        <taxon>Actinomycetes</taxon>
        <taxon>Streptosporangiales</taxon>
        <taxon>Streptosporangiaceae</taxon>
        <taxon>Nonomuraea</taxon>
    </lineage>
</organism>
<protein>
    <submittedName>
        <fullName evidence="2">Sirohydrochlorin chelatase</fullName>
    </submittedName>
</protein>
<dbReference type="RefSeq" id="WP_379512127.1">
    <property type="nucleotide sequence ID" value="NZ_JBHSPA010000004.1"/>
</dbReference>
<dbReference type="SUPFAM" id="SSF53800">
    <property type="entry name" value="Chelatase"/>
    <property type="match status" value="1"/>
</dbReference>
<dbReference type="EMBL" id="JBHSPA010000004">
    <property type="protein sequence ID" value="MFC5822577.1"/>
    <property type="molecule type" value="Genomic_DNA"/>
</dbReference>
<name>A0ABW1CBK3_9ACTN</name>
<feature type="region of interest" description="Disordered" evidence="1">
    <location>
        <begin position="1"/>
        <end position="20"/>
    </location>
</feature>
<keyword evidence="3" id="KW-1185">Reference proteome</keyword>
<evidence type="ECO:0000256" key="1">
    <source>
        <dbReference type="SAM" id="MobiDB-lite"/>
    </source>
</evidence>
<gene>
    <name evidence="2" type="ORF">ACFPZ3_01800</name>
</gene>
<comment type="caution">
    <text evidence="2">The sequence shown here is derived from an EMBL/GenBank/DDBJ whole genome shotgun (WGS) entry which is preliminary data.</text>
</comment>
<evidence type="ECO:0000313" key="3">
    <source>
        <dbReference type="Proteomes" id="UP001596058"/>
    </source>
</evidence>
<proteinExistence type="predicted"/>
<sequence>MRPRDVLLATGHESSGGPISRRDVLVPGTEAYVAGRDLASAVRDHDRAVVVPMTLGRDPDLIATAAQTLTWAAHDRTPGDLLLTQPLGSVEHLVGWIKAVIGTVLRAGTPPQAVLLVAPAARPEEDAELFKVARLVWQDLPVPWVEVALTGGRPDVPGGLGRCRLLGATDVLIVPASFHPAPVLDGARTAGPLLGQAALRALITDRVATAERRWRLDGDDGLTGHVAAHHHHHHDSLEGAAFHVG</sequence>
<reference evidence="3" key="1">
    <citation type="journal article" date="2019" name="Int. J. Syst. Evol. Microbiol.">
        <title>The Global Catalogue of Microorganisms (GCM) 10K type strain sequencing project: providing services to taxonomists for standard genome sequencing and annotation.</title>
        <authorList>
            <consortium name="The Broad Institute Genomics Platform"/>
            <consortium name="The Broad Institute Genome Sequencing Center for Infectious Disease"/>
            <person name="Wu L."/>
            <person name="Ma J."/>
        </authorList>
    </citation>
    <scope>NUCLEOTIDE SEQUENCE [LARGE SCALE GENOMIC DNA]</scope>
    <source>
        <strain evidence="3">CCUG 53903</strain>
    </source>
</reference>
<dbReference type="Proteomes" id="UP001596058">
    <property type="component" value="Unassembled WGS sequence"/>
</dbReference>
<accession>A0ABW1CBK3</accession>